<dbReference type="SUPFAM" id="SSF56112">
    <property type="entry name" value="Protein kinase-like (PK-like)"/>
    <property type="match status" value="1"/>
</dbReference>
<proteinExistence type="predicted"/>
<evidence type="ECO:0000313" key="2">
    <source>
        <dbReference type="EMBL" id="QBE99666.1"/>
    </source>
</evidence>
<dbReference type="Pfam" id="PF01636">
    <property type="entry name" value="APH"/>
    <property type="match status" value="1"/>
</dbReference>
<name>A0A4P6M529_9FIRM</name>
<dbReference type="RefSeq" id="WP_130182665.1">
    <property type="nucleotide sequence ID" value="NZ_CP035945.1"/>
</dbReference>
<dbReference type="AlphaFoldDB" id="A0A4P6M529"/>
<dbReference type="KEGG" id="bpro:PMF13cell1_05245"/>
<dbReference type="InterPro" id="IPR011009">
    <property type="entry name" value="Kinase-like_dom_sf"/>
</dbReference>
<dbReference type="EMBL" id="CP035945">
    <property type="protein sequence ID" value="QBE99666.1"/>
    <property type="molecule type" value="Genomic_DNA"/>
</dbReference>
<dbReference type="Gene3D" id="3.30.200.20">
    <property type="entry name" value="Phosphorylase Kinase, domain 1"/>
    <property type="match status" value="1"/>
</dbReference>
<dbReference type="InterPro" id="IPR051678">
    <property type="entry name" value="AGP_Transferase"/>
</dbReference>
<dbReference type="Proteomes" id="UP000289794">
    <property type="component" value="Chromosome"/>
</dbReference>
<dbReference type="Gene3D" id="3.90.1200.10">
    <property type="match status" value="1"/>
</dbReference>
<protein>
    <recommendedName>
        <fullName evidence="1">Aminoglycoside phosphotransferase domain-containing protein</fullName>
    </recommendedName>
</protein>
<feature type="domain" description="Aminoglycoside phosphotransferase" evidence="1">
    <location>
        <begin position="37"/>
        <end position="268"/>
    </location>
</feature>
<gene>
    <name evidence="2" type="ORF">PMF13cell1_05245</name>
</gene>
<sequence>MNTESSLFREISLEDIKNITYRHLGTREISQARLMEGGLFNTTYHLICGSDNRQVILRLGPVNRHLLLGFEEHLMEAETYVYELFSSHKIPCPRVLASDTTRSLLDRDFMLTEYLDSIVMLKAGLSPEEKMDLHRETGRTAALMHSITSRQFGCIYDCMHDRGFDSWYAFLHHYVSDILERSVRHQAFTRQEADAILSLFIRRKSLFDQVHTPCLIHTDLWEGNLLLKKNRNSWCLAAVIDADRAIWGDPDFEIASGWIITDSFLDGYKMDKTAFLSPERKERREIYGLVYDLIDTYVGKAEYNQPEQYKNGYNRVMAKVL</sequence>
<dbReference type="InterPro" id="IPR002575">
    <property type="entry name" value="Aminoglycoside_PTrfase"/>
</dbReference>
<reference evidence="2 3" key="1">
    <citation type="submission" date="2019-01" db="EMBL/GenBank/DDBJ databases">
        <title>PMF-metabolizing Aryl O-demethylase.</title>
        <authorList>
            <person name="Kim M."/>
        </authorList>
    </citation>
    <scope>NUCLEOTIDE SEQUENCE [LARGE SCALE GENOMIC DNA]</scope>
    <source>
        <strain evidence="2 3">PMF1</strain>
    </source>
</reference>
<dbReference type="PANTHER" id="PTHR21310">
    <property type="entry name" value="AMINOGLYCOSIDE PHOSPHOTRANSFERASE-RELATED-RELATED"/>
    <property type="match status" value="1"/>
</dbReference>
<organism evidence="2 3">
    <name type="scientific">Blautia producta</name>
    <dbReference type="NCBI Taxonomy" id="33035"/>
    <lineage>
        <taxon>Bacteria</taxon>
        <taxon>Bacillati</taxon>
        <taxon>Bacillota</taxon>
        <taxon>Clostridia</taxon>
        <taxon>Lachnospirales</taxon>
        <taxon>Lachnospiraceae</taxon>
        <taxon>Blautia</taxon>
    </lineage>
</organism>
<evidence type="ECO:0000313" key="3">
    <source>
        <dbReference type="Proteomes" id="UP000289794"/>
    </source>
</evidence>
<accession>A0A4P6M529</accession>
<evidence type="ECO:0000259" key="1">
    <source>
        <dbReference type="Pfam" id="PF01636"/>
    </source>
</evidence>